<evidence type="ECO:0000313" key="3">
    <source>
        <dbReference type="Proteomes" id="UP000070544"/>
    </source>
</evidence>
<feature type="domain" description="Protein kinase" evidence="1">
    <location>
        <begin position="125"/>
        <end position="303"/>
    </location>
</feature>
<organism evidence="2 3">
    <name type="scientific">Gonapodya prolifera (strain JEL478)</name>
    <name type="common">Monoblepharis prolifera</name>
    <dbReference type="NCBI Taxonomy" id="1344416"/>
    <lineage>
        <taxon>Eukaryota</taxon>
        <taxon>Fungi</taxon>
        <taxon>Fungi incertae sedis</taxon>
        <taxon>Chytridiomycota</taxon>
        <taxon>Chytridiomycota incertae sedis</taxon>
        <taxon>Monoblepharidomycetes</taxon>
        <taxon>Monoblepharidales</taxon>
        <taxon>Gonapodyaceae</taxon>
        <taxon>Gonapodya</taxon>
    </lineage>
</organism>
<gene>
    <name evidence="2" type="ORF">M427DRAFT_239191</name>
</gene>
<keyword evidence="3" id="KW-1185">Reference proteome</keyword>
<dbReference type="Gene3D" id="1.10.510.10">
    <property type="entry name" value="Transferase(Phosphotransferase) domain 1"/>
    <property type="match status" value="1"/>
</dbReference>
<dbReference type="PROSITE" id="PS50011">
    <property type="entry name" value="PROTEIN_KINASE_DOM"/>
    <property type="match status" value="1"/>
</dbReference>
<dbReference type="GO" id="GO:0004672">
    <property type="term" value="F:protein kinase activity"/>
    <property type="evidence" value="ECO:0007669"/>
    <property type="project" value="InterPro"/>
</dbReference>
<dbReference type="SUPFAM" id="SSF56112">
    <property type="entry name" value="Protein kinase-like (PK-like)"/>
    <property type="match status" value="1"/>
</dbReference>
<evidence type="ECO:0000259" key="1">
    <source>
        <dbReference type="PROSITE" id="PS50011"/>
    </source>
</evidence>
<name>A0A138ZXW4_GONPJ</name>
<dbReference type="InterPro" id="IPR000719">
    <property type="entry name" value="Prot_kinase_dom"/>
</dbReference>
<reference evidence="2 3" key="1">
    <citation type="journal article" date="2015" name="Genome Biol. Evol.">
        <title>Phylogenomic analyses indicate that early fungi evolved digesting cell walls of algal ancestors of land plants.</title>
        <authorList>
            <person name="Chang Y."/>
            <person name="Wang S."/>
            <person name="Sekimoto S."/>
            <person name="Aerts A.L."/>
            <person name="Choi C."/>
            <person name="Clum A."/>
            <person name="LaButti K.M."/>
            <person name="Lindquist E.A."/>
            <person name="Yee Ngan C."/>
            <person name="Ohm R.A."/>
            <person name="Salamov A.A."/>
            <person name="Grigoriev I.V."/>
            <person name="Spatafora J.W."/>
            <person name="Berbee M.L."/>
        </authorList>
    </citation>
    <scope>NUCLEOTIDE SEQUENCE [LARGE SCALE GENOMIC DNA]</scope>
    <source>
        <strain evidence="2 3">JEL478</strain>
    </source>
</reference>
<evidence type="ECO:0000313" key="2">
    <source>
        <dbReference type="EMBL" id="KXS09281.1"/>
    </source>
</evidence>
<accession>A0A138ZXW4</accession>
<sequence>MNANDPLSTELRVAIPELRESWVSATKGIARVQAWCTFIRLNGSYFPDYPFYYWNEIAKILGRQDAYHPGVLETLSDEDRTRLQQHNVECFAKALNAIPRFNIRISLIVGNLSFLPQNIRSRIDPSTIRFINSGGEGIIIKADRVGIGREAVAIKLFHKKFSVGYSSNPSPRGHQKINDLPFGSPSGLLQRLGDLIPSEVMVLQKCAAMTGVNQLLGWDVIWDPDDQTKQTVVEVLSFAKGHTMEDISHANLLNPAQCIQASWKLLDVVFRLHTIKRIKHRDIVPKNVVINIMEDSTVEVVVR</sequence>
<dbReference type="AlphaFoldDB" id="A0A138ZXW4"/>
<dbReference type="InterPro" id="IPR011009">
    <property type="entry name" value="Kinase-like_dom_sf"/>
</dbReference>
<protein>
    <recommendedName>
        <fullName evidence="1">Protein kinase domain-containing protein</fullName>
    </recommendedName>
</protein>
<dbReference type="Proteomes" id="UP000070544">
    <property type="component" value="Unassembled WGS sequence"/>
</dbReference>
<dbReference type="EMBL" id="KQ965871">
    <property type="protein sequence ID" value="KXS09281.1"/>
    <property type="molecule type" value="Genomic_DNA"/>
</dbReference>
<dbReference type="GO" id="GO:0005524">
    <property type="term" value="F:ATP binding"/>
    <property type="evidence" value="ECO:0007669"/>
    <property type="project" value="InterPro"/>
</dbReference>
<proteinExistence type="predicted"/>